<dbReference type="Gene3D" id="3.40.50.300">
    <property type="entry name" value="P-loop containing nucleotide triphosphate hydrolases"/>
    <property type="match status" value="1"/>
</dbReference>
<reference evidence="4 5" key="1">
    <citation type="submission" date="2017-06" db="EMBL/GenBank/DDBJ databases">
        <title>Comparative genomic analysis of Ambrosia Fusariam Clade fungi.</title>
        <authorList>
            <person name="Stajich J.E."/>
            <person name="Carrillo J."/>
            <person name="Kijimoto T."/>
            <person name="Eskalen A."/>
            <person name="O'Donnell K."/>
            <person name="Kasson M."/>
        </authorList>
    </citation>
    <scope>NUCLEOTIDE SEQUENCE [LARGE SCALE GENOMIC DNA]</scope>
    <source>
        <strain evidence="4 5">NRRL62606</strain>
    </source>
</reference>
<comment type="caution">
    <text evidence="4">The sequence shown here is derived from an EMBL/GenBank/DDBJ whole genome shotgun (WGS) entry which is preliminary data.</text>
</comment>
<protein>
    <recommendedName>
        <fullName evidence="3">G domain-containing protein</fullName>
    </recommendedName>
</protein>
<feature type="domain" description="G" evidence="3">
    <location>
        <begin position="85"/>
        <end position="142"/>
    </location>
</feature>
<sequence>MLSWIIILFFLWGLWAYRGRQDEETILNLSQLADPKQFRATLEDEAEDEVRPHIDGDEPTPERKAELDTAAKAAAQADIKGEPIIAIMGLTGTGKSTFIKLLTSSDVKIGHNLAACTADVGIYALDTAGGHSVALIDTPGFDDTYRSDTEVLTDVAYFLAQ</sequence>
<evidence type="ECO:0000256" key="2">
    <source>
        <dbReference type="SAM" id="SignalP"/>
    </source>
</evidence>
<dbReference type="PANTHER" id="PTHR42714">
    <property type="entry name" value="TRNA MODIFICATION GTPASE GTPBP3"/>
    <property type="match status" value="1"/>
</dbReference>
<feature type="chain" id="PRO_5019275377" description="G domain-containing protein" evidence="2">
    <location>
        <begin position="17"/>
        <end position="161"/>
    </location>
</feature>
<evidence type="ECO:0000313" key="5">
    <source>
        <dbReference type="Proteomes" id="UP000287972"/>
    </source>
</evidence>
<dbReference type="SUPFAM" id="SSF52540">
    <property type="entry name" value="P-loop containing nucleoside triphosphate hydrolases"/>
    <property type="match status" value="1"/>
</dbReference>
<dbReference type="EMBL" id="NKCL01001018">
    <property type="protein sequence ID" value="RSL45241.1"/>
    <property type="molecule type" value="Genomic_DNA"/>
</dbReference>
<dbReference type="GO" id="GO:0030488">
    <property type="term" value="P:tRNA methylation"/>
    <property type="evidence" value="ECO:0007669"/>
    <property type="project" value="TreeGrafter"/>
</dbReference>
<dbReference type="PANTHER" id="PTHR42714:SF2">
    <property type="entry name" value="TRNA MODIFICATION GTPASE GTPBP3, MITOCHONDRIAL"/>
    <property type="match status" value="1"/>
</dbReference>
<dbReference type="Pfam" id="PF01926">
    <property type="entry name" value="MMR_HSR1"/>
    <property type="match status" value="1"/>
</dbReference>
<feature type="non-terminal residue" evidence="4">
    <location>
        <position position="161"/>
    </location>
</feature>
<proteinExistence type="predicted"/>
<name>A0A428NWV9_9HYPO</name>
<feature type="signal peptide" evidence="2">
    <location>
        <begin position="1"/>
        <end position="16"/>
    </location>
</feature>
<dbReference type="GO" id="GO:0002098">
    <property type="term" value="P:tRNA wobble uridine modification"/>
    <property type="evidence" value="ECO:0007669"/>
    <property type="project" value="TreeGrafter"/>
</dbReference>
<dbReference type="Proteomes" id="UP000287972">
    <property type="component" value="Unassembled WGS sequence"/>
</dbReference>
<dbReference type="AlphaFoldDB" id="A0A428NWV9"/>
<accession>A0A428NWV9</accession>
<keyword evidence="5" id="KW-1185">Reference proteome</keyword>
<dbReference type="InterPro" id="IPR006073">
    <property type="entry name" value="GTP-bd"/>
</dbReference>
<evidence type="ECO:0000256" key="1">
    <source>
        <dbReference type="SAM" id="MobiDB-lite"/>
    </source>
</evidence>
<feature type="compositionally biased region" description="Basic and acidic residues" evidence="1">
    <location>
        <begin position="49"/>
        <end position="62"/>
    </location>
</feature>
<keyword evidence="2" id="KW-0732">Signal</keyword>
<gene>
    <name evidence="4" type="ORF">CEP51_016115</name>
</gene>
<feature type="region of interest" description="Disordered" evidence="1">
    <location>
        <begin position="43"/>
        <end position="62"/>
    </location>
</feature>
<dbReference type="GO" id="GO:0005737">
    <property type="term" value="C:cytoplasm"/>
    <property type="evidence" value="ECO:0007669"/>
    <property type="project" value="TreeGrafter"/>
</dbReference>
<dbReference type="GO" id="GO:0005525">
    <property type="term" value="F:GTP binding"/>
    <property type="evidence" value="ECO:0007669"/>
    <property type="project" value="InterPro"/>
</dbReference>
<evidence type="ECO:0000313" key="4">
    <source>
        <dbReference type="EMBL" id="RSL45241.1"/>
    </source>
</evidence>
<organism evidence="4 5">
    <name type="scientific">Fusarium floridanum</name>
    <dbReference type="NCBI Taxonomy" id="1325733"/>
    <lineage>
        <taxon>Eukaryota</taxon>
        <taxon>Fungi</taxon>
        <taxon>Dikarya</taxon>
        <taxon>Ascomycota</taxon>
        <taxon>Pezizomycotina</taxon>
        <taxon>Sordariomycetes</taxon>
        <taxon>Hypocreomycetidae</taxon>
        <taxon>Hypocreales</taxon>
        <taxon>Nectriaceae</taxon>
        <taxon>Fusarium</taxon>
        <taxon>Fusarium solani species complex</taxon>
    </lineage>
</organism>
<evidence type="ECO:0000259" key="3">
    <source>
        <dbReference type="Pfam" id="PF01926"/>
    </source>
</evidence>
<dbReference type="InterPro" id="IPR027417">
    <property type="entry name" value="P-loop_NTPase"/>
</dbReference>